<evidence type="ECO:0008006" key="4">
    <source>
        <dbReference type="Google" id="ProtNLM"/>
    </source>
</evidence>
<evidence type="ECO:0000313" key="2">
    <source>
        <dbReference type="EMBL" id="MDP2564878.1"/>
    </source>
</evidence>
<accession>A0ABT9FDM4</accession>
<feature type="transmembrane region" description="Helical" evidence="1">
    <location>
        <begin position="6"/>
        <end position="29"/>
    </location>
</feature>
<evidence type="ECO:0000256" key="1">
    <source>
        <dbReference type="SAM" id="Phobius"/>
    </source>
</evidence>
<keyword evidence="1" id="KW-1133">Transmembrane helix</keyword>
<gene>
    <name evidence="2" type="ORF">Q8W34_09555</name>
</gene>
<dbReference type="RefSeq" id="WP_006791404.1">
    <property type="nucleotide sequence ID" value="NZ_AHCB03000006.1"/>
</dbReference>
<keyword evidence="3" id="KW-1185">Reference proteome</keyword>
<keyword evidence="1" id="KW-0812">Transmembrane</keyword>
<protein>
    <recommendedName>
        <fullName evidence="4">DUF3951 domain-containing protein</fullName>
    </recommendedName>
</protein>
<evidence type="ECO:0000313" key="3">
    <source>
        <dbReference type="Proteomes" id="UP001177212"/>
    </source>
</evidence>
<proteinExistence type="predicted"/>
<dbReference type="EMBL" id="JAUYVT010000007">
    <property type="protein sequence ID" value="MDP2564878.1"/>
    <property type="molecule type" value="Genomic_DNA"/>
</dbReference>
<dbReference type="Proteomes" id="UP001177212">
    <property type="component" value="Unassembled WGS sequence"/>
</dbReference>
<comment type="caution">
    <text evidence="2">The sequence shown here is derived from an EMBL/GenBank/DDBJ whole genome shotgun (WGS) entry which is preliminary data.</text>
</comment>
<reference evidence="2" key="1">
    <citation type="submission" date="2023-07" db="EMBL/GenBank/DDBJ databases">
        <title>Genome content predicts the carbon catabolic preferences of heterotrophic bacteria.</title>
        <authorList>
            <person name="Gralka M."/>
        </authorList>
    </citation>
    <scope>NUCLEOTIDE SEQUENCE</scope>
    <source>
        <strain evidence="2">4G09</strain>
    </source>
</reference>
<organism evidence="2 3">
    <name type="scientific">Pseudoalteromonas marina</name>
    <dbReference type="NCBI Taxonomy" id="267375"/>
    <lineage>
        <taxon>Bacteria</taxon>
        <taxon>Pseudomonadati</taxon>
        <taxon>Pseudomonadota</taxon>
        <taxon>Gammaproteobacteria</taxon>
        <taxon>Alteromonadales</taxon>
        <taxon>Pseudoalteromonadaceae</taxon>
        <taxon>Pseudoalteromonas</taxon>
    </lineage>
</organism>
<name>A0ABT9FDM4_9GAMM</name>
<keyword evidence="1" id="KW-0472">Membrane</keyword>
<sequence>MSINQLFITVILAIIVGIVLCMSATQILARVKTYYYKLTFKHEVLEPYTPNKKKKDEQ</sequence>